<feature type="domain" description="DUF6273" evidence="1">
    <location>
        <begin position="330"/>
        <end position="505"/>
    </location>
</feature>
<dbReference type="Pfam" id="PF19789">
    <property type="entry name" value="DUF6273"/>
    <property type="match status" value="1"/>
</dbReference>
<protein>
    <recommendedName>
        <fullName evidence="1">DUF6273 domain-containing protein</fullName>
    </recommendedName>
</protein>
<reference evidence="2" key="2">
    <citation type="journal article" date="2021" name="PeerJ">
        <title>Extensive microbial diversity within the chicken gut microbiome revealed by metagenomics and culture.</title>
        <authorList>
            <person name="Gilroy R."/>
            <person name="Ravi A."/>
            <person name="Getino M."/>
            <person name="Pursley I."/>
            <person name="Horton D.L."/>
            <person name="Alikhan N.F."/>
            <person name="Baker D."/>
            <person name="Gharbi K."/>
            <person name="Hall N."/>
            <person name="Watson M."/>
            <person name="Adriaenssens E.M."/>
            <person name="Foster-Nyarko E."/>
            <person name="Jarju S."/>
            <person name="Secka A."/>
            <person name="Antonio M."/>
            <person name="Oren A."/>
            <person name="Chaudhuri R.R."/>
            <person name="La Ragione R."/>
            <person name="Hildebrand F."/>
            <person name="Pallen M.J."/>
        </authorList>
    </citation>
    <scope>NUCLEOTIDE SEQUENCE</scope>
    <source>
        <strain evidence="2">CHK186-9395</strain>
    </source>
</reference>
<dbReference type="InterPro" id="IPR046240">
    <property type="entry name" value="DUF6273"/>
</dbReference>
<sequence>MKRTKLVASLMMCVFCLSFLVVGVFAAVNVSFGLTGQLIFNPEGVYVKVSGQMYRGENYGTLAPLTAESFILPEMTNYDEVDGAPAGNLPMNSWTTPNVTLVPGERAVKYRIEVTNVSEAGIKGTATATITGATGTPSVTTVGGVKTSVYTNCTVTEYAQYIQNIQPNNTQVYELVVELNQSATSATINVSISFDFTDETTYTMSGTTKGFVNMGKYPQTYVGDAMNETLEAWYTCQPVAETYTAYKGRTTTSPYELNEPVVYNAYEYIDGNTYCRVPEADLYNSGAKTFNDGTTIVNGETYWFKVEPIQWRVLTENYTDTENTTPVSYLLSEYVLSGNTTFNPSTSNTNHTHYSAETNALRPFLNEVFYADAFTTKEQALIAQRTLTDADLDGTGSVGDIASTEPLNVFAPTYYDMINTDYGFNSSYSNYDQQRRASATDFAMANYAYKTTSSYPDIHGLASSYYWTSSAASASLYAFNVYTYGSVNNYSVRYEYYAARPALLFKL</sequence>
<dbReference type="Proteomes" id="UP000886861">
    <property type="component" value="Unassembled WGS sequence"/>
</dbReference>
<evidence type="ECO:0000313" key="2">
    <source>
        <dbReference type="EMBL" id="HIV01004.1"/>
    </source>
</evidence>
<accession>A0A9D1NDB0</accession>
<proteinExistence type="predicted"/>
<comment type="caution">
    <text evidence="2">The sequence shown here is derived from an EMBL/GenBank/DDBJ whole genome shotgun (WGS) entry which is preliminary data.</text>
</comment>
<evidence type="ECO:0000313" key="3">
    <source>
        <dbReference type="Proteomes" id="UP000886861"/>
    </source>
</evidence>
<name>A0A9D1NDB0_9FIRM</name>
<dbReference type="AlphaFoldDB" id="A0A9D1NDB0"/>
<dbReference type="EMBL" id="DVOJ01000003">
    <property type="protein sequence ID" value="HIV01004.1"/>
    <property type="molecule type" value="Genomic_DNA"/>
</dbReference>
<evidence type="ECO:0000259" key="1">
    <source>
        <dbReference type="Pfam" id="PF19789"/>
    </source>
</evidence>
<gene>
    <name evidence="2" type="ORF">IAA62_00360</name>
</gene>
<reference evidence="2" key="1">
    <citation type="submission" date="2020-10" db="EMBL/GenBank/DDBJ databases">
        <authorList>
            <person name="Gilroy R."/>
        </authorList>
    </citation>
    <scope>NUCLEOTIDE SEQUENCE</scope>
    <source>
        <strain evidence="2">CHK186-9395</strain>
    </source>
</reference>
<organism evidence="2 3">
    <name type="scientific">Candidatus Caccopulliclostridium gallistercoris</name>
    <dbReference type="NCBI Taxonomy" id="2840719"/>
    <lineage>
        <taxon>Bacteria</taxon>
        <taxon>Bacillati</taxon>
        <taxon>Bacillota</taxon>
        <taxon>Clostridia</taxon>
        <taxon>Candidatus Caccopulliclostridium</taxon>
    </lineage>
</organism>